<sequence length="45" mass="4871">MAQAGLCHCATVCGYDFVVGVKSAAHKEALEKLDKTLTIVVMEWC</sequence>
<evidence type="ECO:0000313" key="2">
    <source>
        <dbReference type="EMBL" id="REG36307.1"/>
    </source>
</evidence>
<dbReference type="Pfam" id="PF19829">
    <property type="entry name" value="DUF6310"/>
    <property type="match status" value="1"/>
</dbReference>
<proteinExistence type="predicted"/>
<organism evidence="2 3">
    <name type="scientific">Archangium gephyra</name>
    <dbReference type="NCBI Taxonomy" id="48"/>
    <lineage>
        <taxon>Bacteria</taxon>
        <taxon>Pseudomonadati</taxon>
        <taxon>Myxococcota</taxon>
        <taxon>Myxococcia</taxon>
        <taxon>Myxococcales</taxon>
        <taxon>Cystobacterineae</taxon>
        <taxon>Archangiaceae</taxon>
        <taxon>Archangium</taxon>
    </lineage>
</organism>
<comment type="caution">
    <text evidence="2">The sequence shown here is derived from an EMBL/GenBank/DDBJ whole genome shotgun (WGS) entry which is preliminary data.</text>
</comment>
<feature type="domain" description="DUF6310" evidence="1">
    <location>
        <begin position="9"/>
        <end position="45"/>
    </location>
</feature>
<evidence type="ECO:0000259" key="1">
    <source>
        <dbReference type="Pfam" id="PF19829"/>
    </source>
</evidence>
<dbReference type="RefSeq" id="WP_276326963.1">
    <property type="nucleotide sequence ID" value="NZ_CP011509.1"/>
</dbReference>
<name>A0ABX9K9L9_9BACT</name>
<dbReference type="Proteomes" id="UP000256345">
    <property type="component" value="Unassembled WGS sequence"/>
</dbReference>
<dbReference type="InterPro" id="IPR046277">
    <property type="entry name" value="DUF6310"/>
</dbReference>
<accession>A0ABX9K9L9</accession>
<keyword evidence="3" id="KW-1185">Reference proteome</keyword>
<evidence type="ECO:0000313" key="3">
    <source>
        <dbReference type="Proteomes" id="UP000256345"/>
    </source>
</evidence>
<protein>
    <recommendedName>
        <fullName evidence="1">DUF6310 domain-containing protein</fullName>
    </recommendedName>
</protein>
<reference evidence="2 3" key="1">
    <citation type="submission" date="2018-08" db="EMBL/GenBank/DDBJ databases">
        <title>Genomic Encyclopedia of Archaeal and Bacterial Type Strains, Phase II (KMG-II): from individual species to whole genera.</title>
        <authorList>
            <person name="Goeker M."/>
        </authorList>
    </citation>
    <scope>NUCLEOTIDE SEQUENCE [LARGE SCALE GENOMIC DNA]</scope>
    <source>
        <strain evidence="2 3">DSM 2261</strain>
    </source>
</reference>
<gene>
    <name evidence="2" type="ORF">ATI61_102684</name>
</gene>
<dbReference type="EMBL" id="QUMU01000002">
    <property type="protein sequence ID" value="REG36307.1"/>
    <property type="molecule type" value="Genomic_DNA"/>
</dbReference>